<protein>
    <submittedName>
        <fullName evidence="5">Glycosyl transferase family 2</fullName>
    </submittedName>
</protein>
<name>A0A2R5EWB3_9BACL</name>
<evidence type="ECO:0000313" key="6">
    <source>
        <dbReference type="Proteomes" id="UP000245202"/>
    </source>
</evidence>
<dbReference type="Pfam" id="PF00535">
    <property type="entry name" value="Glycos_transf_2"/>
    <property type="match status" value="1"/>
</dbReference>
<dbReference type="PANTHER" id="PTHR22916:SF51">
    <property type="entry name" value="GLYCOSYLTRANSFERASE EPSH-RELATED"/>
    <property type="match status" value="1"/>
</dbReference>
<dbReference type="CDD" id="cd00761">
    <property type="entry name" value="Glyco_tranf_GTA_type"/>
    <property type="match status" value="1"/>
</dbReference>
<reference evidence="5 6" key="1">
    <citation type="submission" date="2017-08" db="EMBL/GenBank/DDBJ databases">
        <title>Substantial Increase in Enzyme Production by Combined Drug-Resistance Mutations in Paenibacillus agaridevorans.</title>
        <authorList>
            <person name="Tanaka Y."/>
            <person name="Funane K."/>
            <person name="Hosaka T."/>
            <person name="Shiwa Y."/>
            <person name="Fujita N."/>
            <person name="Miyazaki T."/>
            <person name="Yoshikawa H."/>
            <person name="Murakami K."/>
            <person name="Kasahara K."/>
            <person name="Inaoka T."/>
            <person name="Hiraga Y."/>
            <person name="Ochi K."/>
        </authorList>
    </citation>
    <scope>NUCLEOTIDE SEQUENCE [LARGE SCALE GENOMIC DNA]</scope>
    <source>
        <strain evidence="5 6">T-3040</strain>
    </source>
</reference>
<keyword evidence="2" id="KW-0328">Glycosyltransferase</keyword>
<dbReference type="EMBL" id="BDQX01000099">
    <property type="protein sequence ID" value="GBG07674.1"/>
    <property type="molecule type" value="Genomic_DNA"/>
</dbReference>
<evidence type="ECO:0000259" key="4">
    <source>
        <dbReference type="Pfam" id="PF00535"/>
    </source>
</evidence>
<dbReference type="SUPFAM" id="SSF53448">
    <property type="entry name" value="Nucleotide-diphospho-sugar transferases"/>
    <property type="match status" value="1"/>
</dbReference>
<dbReference type="Gene3D" id="3.90.550.10">
    <property type="entry name" value="Spore Coat Polysaccharide Biosynthesis Protein SpsA, Chain A"/>
    <property type="match status" value="1"/>
</dbReference>
<dbReference type="InterPro" id="IPR001173">
    <property type="entry name" value="Glyco_trans_2-like"/>
</dbReference>
<dbReference type="PANTHER" id="PTHR22916">
    <property type="entry name" value="GLYCOSYLTRANSFERASE"/>
    <property type="match status" value="1"/>
</dbReference>
<gene>
    <name evidence="5" type="ORF">PAT3040_02230</name>
</gene>
<keyword evidence="3 5" id="KW-0808">Transferase</keyword>
<dbReference type="AlphaFoldDB" id="A0A2R5EWB3"/>
<evidence type="ECO:0000256" key="3">
    <source>
        <dbReference type="ARBA" id="ARBA00022679"/>
    </source>
</evidence>
<comment type="caution">
    <text evidence="5">The sequence shown here is derived from an EMBL/GenBank/DDBJ whole genome shotgun (WGS) entry which is preliminary data.</text>
</comment>
<evidence type="ECO:0000256" key="2">
    <source>
        <dbReference type="ARBA" id="ARBA00022676"/>
    </source>
</evidence>
<dbReference type="GO" id="GO:0016757">
    <property type="term" value="F:glycosyltransferase activity"/>
    <property type="evidence" value="ECO:0007669"/>
    <property type="project" value="UniProtKB-KW"/>
</dbReference>
<organism evidence="5 6">
    <name type="scientific">Paenibacillus agaridevorans</name>
    <dbReference type="NCBI Taxonomy" id="171404"/>
    <lineage>
        <taxon>Bacteria</taxon>
        <taxon>Bacillati</taxon>
        <taxon>Bacillota</taxon>
        <taxon>Bacilli</taxon>
        <taxon>Bacillales</taxon>
        <taxon>Paenibacillaceae</taxon>
        <taxon>Paenibacillus</taxon>
    </lineage>
</organism>
<sequence>MAIKVSVIIPVYNAEKYLAECVQSLISQTLRECEFIFVNDGSRDGSQAIVERYQREDQRIRLINQENGGVSTARNAGLEAASGEYIGFVDADDWVKADMYETLYQAARRFECDVVFSDYLGEMDGRVIQERSNFPAGKLLDKGYICKEILPVFLESDRLNSVWNKIYRNEVIRTGQIAFPKGIALGEDGLFNMRALCAIDNACYVEYAGYYYRETAGSATRKNKEQGHYFDRALQTYVEPLPDNFKTALHHVDIQSLRAKKFIRSCISLIHHYYEPSNPVHFYQKIAYVRKMIHHSVLQQALANYPPAARLKNGRYEHVFLLLIRLKSALGLYGVTAYSRLRNQKTMGG</sequence>
<dbReference type="RefSeq" id="WP_108992707.1">
    <property type="nucleotide sequence ID" value="NZ_BDQX01000099.1"/>
</dbReference>
<feature type="domain" description="Glycosyltransferase 2-like" evidence="4">
    <location>
        <begin position="6"/>
        <end position="132"/>
    </location>
</feature>
<dbReference type="Proteomes" id="UP000245202">
    <property type="component" value="Unassembled WGS sequence"/>
</dbReference>
<accession>A0A2R5EWB3</accession>
<comment type="similarity">
    <text evidence="1">Belongs to the glycosyltransferase 2 family.</text>
</comment>
<keyword evidence="6" id="KW-1185">Reference proteome</keyword>
<evidence type="ECO:0000256" key="1">
    <source>
        <dbReference type="ARBA" id="ARBA00006739"/>
    </source>
</evidence>
<dbReference type="InterPro" id="IPR029044">
    <property type="entry name" value="Nucleotide-diphossugar_trans"/>
</dbReference>
<proteinExistence type="inferred from homology"/>
<evidence type="ECO:0000313" key="5">
    <source>
        <dbReference type="EMBL" id="GBG07674.1"/>
    </source>
</evidence>